<evidence type="ECO:0000313" key="5">
    <source>
        <dbReference type="EMBL" id="TWI42419.1"/>
    </source>
</evidence>
<name>A0A562PDD1_9BURK</name>
<accession>A0A562PDD1</accession>
<keyword evidence="1 2" id="KW-0597">Phosphoprotein</keyword>
<evidence type="ECO:0000313" key="6">
    <source>
        <dbReference type="Proteomes" id="UP000315112"/>
    </source>
</evidence>
<reference evidence="5" key="2">
    <citation type="submission" date="2019-07" db="EMBL/GenBank/DDBJ databases">
        <authorList>
            <person name="Whitman W."/>
            <person name="Huntemann M."/>
            <person name="Clum A."/>
            <person name="Pillay M."/>
            <person name="Palaniappan K."/>
            <person name="Varghese N."/>
            <person name="Mikhailova N."/>
            <person name="Stamatis D."/>
            <person name="Reddy T."/>
            <person name="Daum C."/>
            <person name="Shapiro N."/>
            <person name="Ivanova N."/>
            <person name="Kyrpides N."/>
            <person name="Woyke T."/>
        </authorList>
    </citation>
    <scope>NUCLEOTIDE SEQUENCE</scope>
    <source>
        <strain evidence="5">CGMCC 1.10685</strain>
    </source>
</reference>
<dbReference type="EMBL" id="VLKW01000014">
    <property type="protein sequence ID" value="TWI42419.1"/>
    <property type="molecule type" value="Genomic_DNA"/>
</dbReference>
<evidence type="ECO:0000313" key="4">
    <source>
        <dbReference type="EMBL" id="QGZ42196.1"/>
    </source>
</evidence>
<dbReference type="InterPro" id="IPR050595">
    <property type="entry name" value="Bact_response_regulator"/>
</dbReference>
<dbReference type="CDD" id="cd19920">
    <property type="entry name" value="REC_PA4781-like"/>
    <property type="match status" value="1"/>
</dbReference>
<dbReference type="RefSeq" id="WP_145881187.1">
    <property type="nucleotide sequence ID" value="NZ_CP046904.1"/>
</dbReference>
<evidence type="ECO:0000259" key="3">
    <source>
        <dbReference type="PROSITE" id="PS50110"/>
    </source>
</evidence>
<dbReference type="SUPFAM" id="SSF52172">
    <property type="entry name" value="CheY-like"/>
    <property type="match status" value="1"/>
</dbReference>
<dbReference type="PANTHER" id="PTHR44591">
    <property type="entry name" value="STRESS RESPONSE REGULATOR PROTEIN 1"/>
    <property type="match status" value="1"/>
</dbReference>
<dbReference type="InterPro" id="IPR001789">
    <property type="entry name" value="Sig_transdc_resp-reg_receiver"/>
</dbReference>
<dbReference type="OrthoDB" id="9800897at2"/>
<dbReference type="GO" id="GO:0000160">
    <property type="term" value="P:phosphorelay signal transduction system"/>
    <property type="evidence" value="ECO:0007669"/>
    <property type="project" value="InterPro"/>
</dbReference>
<dbReference type="SMART" id="SM00448">
    <property type="entry name" value="REC"/>
    <property type="match status" value="1"/>
</dbReference>
<dbReference type="PANTHER" id="PTHR44591:SF3">
    <property type="entry name" value="RESPONSE REGULATORY DOMAIN-CONTAINING PROTEIN"/>
    <property type="match status" value="1"/>
</dbReference>
<proteinExistence type="predicted"/>
<dbReference type="Proteomes" id="UP000437862">
    <property type="component" value="Chromosome"/>
</dbReference>
<dbReference type="Pfam" id="PF00072">
    <property type="entry name" value="Response_reg"/>
    <property type="match status" value="1"/>
</dbReference>
<protein>
    <submittedName>
        <fullName evidence="4 5">Response regulator</fullName>
    </submittedName>
</protein>
<dbReference type="Gene3D" id="3.40.50.2300">
    <property type="match status" value="1"/>
</dbReference>
<dbReference type="AlphaFoldDB" id="A0A562PDD1"/>
<reference evidence="4 7" key="3">
    <citation type="submission" date="2019-12" db="EMBL/GenBank/DDBJ databases">
        <title>Draft Genome Sequences of Six Type Strains of the Genus Massilia.</title>
        <authorList>
            <person name="Miess H."/>
            <person name="Frediansyah A."/>
            <person name="Goeker M."/>
            <person name="Gross H."/>
        </authorList>
    </citation>
    <scope>NUCLEOTIDE SEQUENCE [LARGE SCALE GENOMIC DNA]</scope>
    <source>
        <strain evidence="4 7">DSM 26639</strain>
    </source>
</reference>
<feature type="modified residue" description="4-aspartylphosphate" evidence="2">
    <location>
        <position position="55"/>
    </location>
</feature>
<dbReference type="PROSITE" id="PS50110">
    <property type="entry name" value="RESPONSE_REGULATORY"/>
    <property type="match status" value="1"/>
</dbReference>
<evidence type="ECO:0000313" key="7">
    <source>
        <dbReference type="Proteomes" id="UP000437862"/>
    </source>
</evidence>
<feature type="domain" description="Response regulatory" evidence="3">
    <location>
        <begin position="7"/>
        <end position="122"/>
    </location>
</feature>
<dbReference type="InterPro" id="IPR011006">
    <property type="entry name" value="CheY-like_superfamily"/>
</dbReference>
<evidence type="ECO:0000256" key="2">
    <source>
        <dbReference type="PROSITE-ProRule" id="PRU00169"/>
    </source>
</evidence>
<dbReference type="EMBL" id="CP046904">
    <property type="protein sequence ID" value="QGZ42196.1"/>
    <property type="molecule type" value="Genomic_DNA"/>
</dbReference>
<gene>
    <name evidence="4" type="ORF">GO485_26235</name>
    <name evidence="5" type="ORF">IP92_05395</name>
</gene>
<sequence>MNAPRSTVLIVDDTPDNIMLLSALLKEKYNTKVATNGNVALQILLAGGVDMVLLDVMMPDMDGYEVCRRIRHEPRTAEVPVIFLTAKSQPEDEAKGLAAGAVDYITKPISPPILFARVSTHLALRDARRELERRNAELEALLAQRSHGQVPEV</sequence>
<evidence type="ECO:0000256" key="1">
    <source>
        <dbReference type="ARBA" id="ARBA00022553"/>
    </source>
</evidence>
<keyword evidence="7" id="KW-1185">Reference proteome</keyword>
<dbReference type="Proteomes" id="UP000315112">
    <property type="component" value="Unassembled WGS sequence"/>
</dbReference>
<reference evidence="5 6" key="1">
    <citation type="journal article" date="2015" name="Stand. Genomic Sci.">
        <title>Genomic Encyclopedia of Bacterial and Archaeal Type Strains, Phase III: the genomes of soil and plant-associated and newly described type strains.</title>
        <authorList>
            <person name="Whitman W.B."/>
            <person name="Woyke T."/>
            <person name="Klenk H.P."/>
            <person name="Zhou Y."/>
            <person name="Lilburn T.G."/>
            <person name="Beck B.J."/>
            <person name="De Vos P."/>
            <person name="Vandamme P."/>
            <person name="Eisen J.A."/>
            <person name="Garrity G."/>
            <person name="Hugenholtz P."/>
            <person name="Kyrpides N.C."/>
        </authorList>
    </citation>
    <scope>NUCLEOTIDE SEQUENCE [LARGE SCALE GENOMIC DNA]</scope>
    <source>
        <strain evidence="5 6">CGMCC 1.10685</strain>
    </source>
</reference>
<organism evidence="5 6">
    <name type="scientific">Pseudoduganella flava</name>
    <dbReference type="NCBI Taxonomy" id="871742"/>
    <lineage>
        <taxon>Bacteria</taxon>
        <taxon>Pseudomonadati</taxon>
        <taxon>Pseudomonadota</taxon>
        <taxon>Betaproteobacteria</taxon>
        <taxon>Burkholderiales</taxon>
        <taxon>Oxalobacteraceae</taxon>
        <taxon>Telluria group</taxon>
        <taxon>Pseudoduganella</taxon>
    </lineage>
</organism>